<evidence type="ECO:0000259" key="9">
    <source>
        <dbReference type="PROSITE" id="PS50862"/>
    </source>
</evidence>
<dbReference type="AlphaFoldDB" id="A0A8J6P803"/>
<gene>
    <name evidence="8 10" type="primary">aspS</name>
    <name evidence="10" type="ORF">H8D24_04525</name>
</gene>
<dbReference type="SUPFAM" id="SSF50249">
    <property type="entry name" value="Nucleic acid-binding proteins"/>
    <property type="match status" value="1"/>
</dbReference>
<feature type="region of interest" description="Aspartate" evidence="8">
    <location>
        <begin position="196"/>
        <end position="199"/>
    </location>
</feature>
<feature type="binding site" evidence="8">
    <location>
        <position position="227"/>
    </location>
    <ligand>
        <name>ATP</name>
        <dbReference type="ChEBI" id="CHEBI:30616"/>
    </ligand>
</feature>
<keyword evidence="2 8" id="KW-0963">Cytoplasm</keyword>
<proteinExistence type="inferred from homology"/>
<comment type="similarity">
    <text evidence="1 8">Belongs to the class-II aminoacyl-tRNA synthetase family. Type 1 subfamily.</text>
</comment>
<comment type="catalytic activity">
    <reaction evidence="8">
        <text>tRNA(Asx) + L-aspartate + ATP = L-aspartyl-tRNA(Asx) + AMP + diphosphate</text>
        <dbReference type="Rhea" id="RHEA:18349"/>
        <dbReference type="Rhea" id="RHEA-COMP:9710"/>
        <dbReference type="Rhea" id="RHEA-COMP:9711"/>
        <dbReference type="ChEBI" id="CHEBI:29991"/>
        <dbReference type="ChEBI" id="CHEBI:30616"/>
        <dbReference type="ChEBI" id="CHEBI:33019"/>
        <dbReference type="ChEBI" id="CHEBI:78442"/>
        <dbReference type="ChEBI" id="CHEBI:78516"/>
        <dbReference type="ChEBI" id="CHEBI:456215"/>
        <dbReference type="EC" id="6.1.1.23"/>
    </reaction>
</comment>
<dbReference type="GO" id="GO:0005524">
    <property type="term" value="F:ATP binding"/>
    <property type="evidence" value="ECO:0007669"/>
    <property type="project" value="UniProtKB-UniRule"/>
</dbReference>
<dbReference type="SUPFAM" id="SSF55681">
    <property type="entry name" value="Class II aaRS and biotin synthetases"/>
    <property type="match status" value="1"/>
</dbReference>
<organism evidence="10 11">
    <name type="scientific">Candidatus Thiopontia autotrophica</name>
    <dbReference type="NCBI Taxonomy" id="2841688"/>
    <lineage>
        <taxon>Bacteria</taxon>
        <taxon>Pseudomonadati</taxon>
        <taxon>Pseudomonadota</taxon>
        <taxon>Gammaproteobacteria</taxon>
        <taxon>Candidatus Thiopontia</taxon>
    </lineage>
</organism>
<dbReference type="InterPro" id="IPR004524">
    <property type="entry name" value="Asp-tRNA-ligase_1"/>
</dbReference>
<dbReference type="PROSITE" id="PS50862">
    <property type="entry name" value="AA_TRNA_LIGASE_II"/>
    <property type="match status" value="1"/>
</dbReference>
<accession>A0A8J6P803</accession>
<comment type="function">
    <text evidence="8">Aspartyl-tRNA synthetase with relaxed tRNA specificity since it is able to aspartylate not only its cognate tRNA(Asp) but also tRNA(Asn). Reaction proceeds in two steps: L-aspartate is first activated by ATP to form Asp-AMP and then transferred to the acceptor end of tRNA(Asp/Asn).</text>
</comment>
<dbReference type="PRINTS" id="PR01042">
    <property type="entry name" value="TRNASYNTHASP"/>
</dbReference>
<protein>
    <recommendedName>
        <fullName evidence="8">Aspartate--tRNA(Asp/Asn) ligase</fullName>
        <ecNumber evidence="8">6.1.1.23</ecNumber>
    </recommendedName>
    <alternativeName>
        <fullName evidence="8">Aspartyl-tRNA synthetase</fullName>
        <shortName evidence="8">AspRS</shortName>
    </alternativeName>
    <alternativeName>
        <fullName evidence="8">Non-discriminating aspartyl-tRNA synthetase</fullName>
        <shortName evidence="8">ND-AspRS</shortName>
    </alternativeName>
</protein>
<dbReference type="InterPro" id="IPR045864">
    <property type="entry name" value="aa-tRNA-synth_II/BPL/LPL"/>
</dbReference>
<dbReference type="InterPro" id="IPR004365">
    <property type="entry name" value="NA-bd_OB_tRNA"/>
</dbReference>
<feature type="binding site" evidence="8">
    <location>
        <position position="450"/>
    </location>
    <ligand>
        <name>L-aspartate</name>
        <dbReference type="ChEBI" id="CHEBI:29991"/>
    </ligand>
</feature>
<feature type="binding site" evidence="8">
    <location>
        <position position="484"/>
    </location>
    <ligand>
        <name>ATP</name>
        <dbReference type="ChEBI" id="CHEBI:30616"/>
    </ligand>
</feature>
<feature type="site" description="Important for tRNA non-discrimination" evidence="8">
    <location>
        <position position="30"/>
    </location>
</feature>
<dbReference type="InterPro" id="IPR002312">
    <property type="entry name" value="Asp/Asn-tRNA-synth_IIb"/>
</dbReference>
<dbReference type="NCBIfam" id="TIGR00459">
    <property type="entry name" value="aspS_bact"/>
    <property type="match status" value="1"/>
</dbReference>
<dbReference type="GO" id="GO:0004815">
    <property type="term" value="F:aspartate-tRNA ligase activity"/>
    <property type="evidence" value="ECO:0007669"/>
    <property type="project" value="UniProtKB-UniRule"/>
</dbReference>
<evidence type="ECO:0000256" key="8">
    <source>
        <dbReference type="HAMAP-Rule" id="MF_00044"/>
    </source>
</evidence>
<dbReference type="GO" id="GO:0050560">
    <property type="term" value="F:aspartate-tRNA(Asn) ligase activity"/>
    <property type="evidence" value="ECO:0007669"/>
    <property type="project" value="UniProtKB-EC"/>
</dbReference>
<comment type="subcellular location">
    <subcellularLocation>
        <location evidence="8">Cytoplasm</location>
    </subcellularLocation>
</comment>
<reference evidence="10 11" key="1">
    <citation type="submission" date="2020-08" db="EMBL/GenBank/DDBJ databases">
        <title>Bridging the membrane lipid divide: bacteria of the FCB group superphylum have the potential to synthesize archaeal ether lipids.</title>
        <authorList>
            <person name="Villanueva L."/>
            <person name="Von Meijenfeldt F.A.B."/>
            <person name="Westbye A.B."/>
            <person name="Yadav S."/>
            <person name="Hopmans E.C."/>
            <person name="Dutilh B.E."/>
            <person name="Sinninghe Damste J.S."/>
        </authorList>
    </citation>
    <scope>NUCLEOTIDE SEQUENCE [LARGE SCALE GENOMIC DNA]</scope>
    <source>
        <strain evidence="10">NIOZ-UU100</strain>
    </source>
</reference>
<dbReference type="PANTHER" id="PTHR22594">
    <property type="entry name" value="ASPARTYL/LYSYL-TRNA SYNTHETASE"/>
    <property type="match status" value="1"/>
</dbReference>
<evidence type="ECO:0000256" key="1">
    <source>
        <dbReference type="ARBA" id="ARBA00006303"/>
    </source>
</evidence>
<evidence type="ECO:0000256" key="3">
    <source>
        <dbReference type="ARBA" id="ARBA00022598"/>
    </source>
</evidence>
<feature type="binding site" evidence="8">
    <location>
        <position position="491"/>
    </location>
    <ligand>
        <name>L-aspartate</name>
        <dbReference type="ChEBI" id="CHEBI:29991"/>
    </ligand>
</feature>
<feature type="site" description="Important for tRNA non-discrimination" evidence="8">
    <location>
        <position position="81"/>
    </location>
</feature>
<feature type="binding site" evidence="8">
    <location>
        <position position="172"/>
    </location>
    <ligand>
        <name>L-aspartate</name>
        <dbReference type="ChEBI" id="CHEBI:29991"/>
    </ligand>
</feature>
<evidence type="ECO:0000313" key="10">
    <source>
        <dbReference type="EMBL" id="MBC8519657.1"/>
    </source>
</evidence>
<dbReference type="Gene3D" id="2.40.50.140">
    <property type="entry name" value="Nucleic acid-binding proteins"/>
    <property type="match status" value="1"/>
</dbReference>
<dbReference type="InterPro" id="IPR047090">
    <property type="entry name" value="AspRS_core"/>
</dbReference>
<dbReference type="GO" id="GO:0006422">
    <property type="term" value="P:aspartyl-tRNA aminoacylation"/>
    <property type="evidence" value="ECO:0007669"/>
    <property type="project" value="UniProtKB-UniRule"/>
</dbReference>
<keyword evidence="5 8" id="KW-0067">ATP-binding</keyword>
<dbReference type="EC" id="6.1.1.23" evidence="8"/>
<evidence type="ECO:0000256" key="6">
    <source>
        <dbReference type="ARBA" id="ARBA00022917"/>
    </source>
</evidence>
<dbReference type="InterPro" id="IPR029351">
    <property type="entry name" value="GAD_dom"/>
</dbReference>
<evidence type="ECO:0000313" key="11">
    <source>
        <dbReference type="Proteomes" id="UP000654401"/>
    </source>
</evidence>
<keyword evidence="7 8" id="KW-0030">Aminoacyl-tRNA synthetase</keyword>
<feature type="domain" description="Aminoacyl-transfer RNA synthetases class-II family profile" evidence="9">
    <location>
        <begin position="139"/>
        <end position="557"/>
    </location>
</feature>
<feature type="binding site" evidence="8">
    <location>
        <begin position="218"/>
        <end position="220"/>
    </location>
    <ligand>
        <name>ATP</name>
        <dbReference type="ChEBI" id="CHEBI:30616"/>
    </ligand>
</feature>
<dbReference type="CDD" id="cd00777">
    <property type="entry name" value="AspRS_core"/>
    <property type="match status" value="1"/>
</dbReference>
<sequence>MRSHYCGELNESLIGQEIQLAGWVNRRRDHGGVIFIDLRDREGLAQIVFDPDRAEPFEIAEHVRSEYVLGIKGLVRERPEGTINEDMPTGKVEVLISEVEVLNRAKTPPFMIDDDGMGEDIRLRYRYVDLRRPVMQQRMKLRAAVTRHIRNYLDSNGFLDIETPMLTRATPEGARDYLVPSRTHPGEFFALPQSPQLFKQLLMVSGMDRYYQVVRCFRDEDLRADRQPEFTQLDIETAFLNEEQIMGLMEDMVRGLFKEVLGTELPDQFQQMSYDEAMRRYGSDRPDLRVSLELIDVADLMTEVDFKVFSGPANDPNGRVAALCLPGGNSLSRKDIDGYTKFVSIYGARGLAYIKVNDVEGGRDGLQSPIVKFLPDDTIAGILERTGANSGDLIFFGADKAKVVNEALGALRVKVGEDRGLMSAEWKPLWVVDFPMFDWDEKSDRWNAIHHPFTAPNSDQLGMMDSEPGKVYSRAYDMILNGSEIGGGSIRIHDPETQESVLKVLGIGDEEAQDKFGFLLDALKYGCPPHGGMAFGLDRLVMLMAGADSIRDVMAFPKTQSANCLLTGAPDRVSDHQLRELNIRLRKVQKAE</sequence>
<dbReference type="EMBL" id="JACNFK010000025">
    <property type="protein sequence ID" value="MBC8519657.1"/>
    <property type="molecule type" value="Genomic_DNA"/>
</dbReference>
<keyword evidence="4 8" id="KW-0547">Nucleotide-binding</keyword>
<dbReference type="Pfam" id="PF00152">
    <property type="entry name" value="tRNA-synt_2"/>
    <property type="match status" value="1"/>
</dbReference>
<dbReference type="Proteomes" id="UP000654401">
    <property type="component" value="Unassembled WGS sequence"/>
</dbReference>
<dbReference type="GO" id="GO:0003676">
    <property type="term" value="F:nucleic acid binding"/>
    <property type="evidence" value="ECO:0007669"/>
    <property type="project" value="InterPro"/>
</dbReference>
<feature type="binding site" evidence="8">
    <location>
        <position position="218"/>
    </location>
    <ligand>
        <name>L-aspartate</name>
        <dbReference type="ChEBI" id="CHEBI:29991"/>
    </ligand>
</feature>
<name>A0A8J6P803_9GAMM</name>
<evidence type="ECO:0000256" key="5">
    <source>
        <dbReference type="ARBA" id="ARBA00022840"/>
    </source>
</evidence>
<dbReference type="Gene3D" id="3.30.1360.30">
    <property type="entry name" value="GAD-like domain"/>
    <property type="match status" value="1"/>
</dbReference>
<dbReference type="Pfam" id="PF02938">
    <property type="entry name" value="GAD"/>
    <property type="match status" value="1"/>
</dbReference>
<evidence type="ECO:0000256" key="7">
    <source>
        <dbReference type="ARBA" id="ARBA00023146"/>
    </source>
</evidence>
<evidence type="ECO:0000256" key="4">
    <source>
        <dbReference type="ARBA" id="ARBA00022741"/>
    </source>
</evidence>
<dbReference type="Gene3D" id="3.30.930.10">
    <property type="entry name" value="Bira Bifunctional Protein, Domain 2"/>
    <property type="match status" value="1"/>
</dbReference>
<dbReference type="CDD" id="cd04317">
    <property type="entry name" value="EcAspRS_like_N"/>
    <property type="match status" value="1"/>
</dbReference>
<dbReference type="InterPro" id="IPR006195">
    <property type="entry name" value="aa-tRNA-synth_II"/>
</dbReference>
<dbReference type="InterPro" id="IPR012340">
    <property type="entry name" value="NA-bd_OB-fold"/>
</dbReference>
<dbReference type="InterPro" id="IPR047089">
    <property type="entry name" value="Asp-tRNA-ligase_1_N"/>
</dbReference>
<dbReference type="GO" id="GO:0005737">
    <property type="term" value="C:cytoplasm"/>
    <property type="evidence" value="ECO:0007669"/>
    <property type="project" value="UniProtKB-SubCell"/>
</dbReference>
<dbReference type="NCBIfam" id="NF001750">
    <property type="entry name" value="PRK00476.1"/>
    <property type="match status" value="1"/>
</dbReference>
<dbReference type="HAMAP" id="MF_00044">
    <property type="entry name" value="Asp_tRNA_synth_type1"/>
    <property type="match status" value="1"/>
</dbReference>
<dbReference type="InterPro" id="IPR004364">
    <property type="entry name" value="Aa-tRNA-synt_II"/>
</dbReference>
<keyword evidence="3 8" id="KW-0436">Ligase</keyword>
<comment type="subunit">
    <text evidence="8">Homodimer.</text>
</comment>
<evidence type="ECO:0000256" key="2">
    <source>
        <dbReference type="ARBA" id="ARBA00022490"/>
    </source>
</evidence>
<comment type="caution">
    <text evidence="10">The sequence shown here is derived from an EMBL/GenBank/DDBJ whole genome shotgun (WGS) entry which is preliminary data.</text>
</comment>
<keyword evidence="6 8" id="KW-0648">Protein biosynthesis</keyword>
<dbReference type="SUPFAM" id="SSF55261">
    <property type="entry name" value="GAD domain-like"/>
    <property type="match status" value="1"/>
</dbReference>
<dbReference type="PANTHER" id="PTHR22594:SF5">
    <property type="entry name" value="ASPARTATE--TRNA LIGASE, MITOCHONDRIAL"/>
    <property type="match status" value="1"/>
</dbReference>
<dbReference type="InterPro" id="IPR004115">
    <property type="entry name" value="GAD-like_sf"/>
</dbReference>
<dbReference type="Pfam" id="PF01336">
    <property type="entry name" value="tRNA_anti-codon"/>
    <property type="match status" value="1"/>
</dbReference>
<feature type="binding site" evidence="8">
    <location>
        <begin position="536"/>
        <end position="539"/>
    </location>
    <ligand>
        <name>ATP</name>
        <dbReference type="ChEBI" id="CHEBI:30616"/>
    </ligand>
</feature>